<evidence type="ECO:0000313" key="5">
    <source>
        <dbReference type="Proteomes" id="UP001381693"/>
    </source>
</evidence>
<dbReference type="SUPFAM" id="SSF56112">
    <property type="entry name" value="Protein kinase-like (PK-like)"/>
    <property type="match status" value="1"/>
</dbReference>
<accession>A0AAN8XFW0</accession>
<evidence type="ECO:0000256" key="1">
    <source>
        <dbReference type="SAM" id="MobiDB-lite"/>
    </source>
</evidence>
<organism evidence="4 5">
    <name type="scientific">Halocaridina rubra</name>
    <name type="common">Hawaiian red shrimp</name>
    <dbReference type="NCBI Taxonomy" id="373956"/>
    <lineage>
        <taxon>Eukaryota</taxon>
        <taxon>Metazoa</taxon>
        <taxon>Ecdysozoa</taxon>
        <taxon>Arthropoda</taxon>
        <taxon>Crustacea</taxon>
        <taxon>Multicrustacea</taxon>
        <taxon>Malacostraca</taxon>
        <taxon>Eumalacostraca</taxon>
        <taxon>Eucarida</taxon>
        <taxon>Decapoda</taxon>
        <taxon>Pleocyemata</taxon>
        <taxon>Caridea</taxon>
        <taxon>Atyoidea</taxon>
        <taxon>Atyidae</taxon>
        <taxon>Halocaridina</taxon>
    </lineage>
</organism>
<feature type="signal peptide" evidence="2">
    <location>
        <begin position="1"/>
        <end position="22"/>
    </location>
</feature>
<feature type="compositionally biased region" description="Low complexity" evidence="1">
    <location>
        <begin position="367"/>
        <end position="379"/>
    </location>
</feature>
<dbReference type="AlphaFoldDB" id="A0AAN8XFW0"/>
<feature type="non-terminal residue" evidence="4">
    <location>
        <position position="1"/>
    </location>
</feature>
<feature type="region of interest" description="Disordered" evidence="1">
    <location>
        <begin position="347"/>
        <end position="386"/>
    </location>
</feature>
<dbReference type="GO" id="GO:0004674">
    <property type="term" value="F:protein serine/threonine kinase activity"/>
    <property type="evidence" value="ECO:0007669"/>
    <property type="project" value="TreeGrafter"/>
</dbReference>
<dbReference type="InterPro" id="IPR000719">
    <property type="entry name" value="Prot_kinase_dom"/>
</dbReference>
<keyword evidence="5" id="KW-1185">Reference proteome</keyword>
<evidence type="ECO:0000259" key="3">
    <source>
        <dbReference type="PROSITE" id="PS50011"/>
    </source>
</evidence>
<evidence type="ECO:0000256" key="2">
    <source>
        <dbReference type="SAM" id="SignalP"/>
    </source>
</evidence>
<feature type="compositionally biased region" description="Basic residues" evidence="1">
    <location>
        <begin position="273"/>
        <end position="290"/>
    </location>
</feature>
<keyword evidence="2" id="KW-0732">Signal</keyword>
<evidence type="ECO:0000313" key="4">
    <source>
        <dbReference type="EMBL" id="KAK7083386.1"/>
    </source>
</evidence>
<feature type="chain" id="PRO_5043023696" description="Protein kinase domain-containing protein" evidence="2">
    <location>
        <begin position="23"/>
        <end position="386"/>
    </location>
</feature>
<reference evidence="4 5" key="1">
    <citation type="submission" date="2023-11" db="EMBL/GenBank/DDBJ databases">
        <title>Halocaridina rubra genome assembly.</title>
        <authorList>
            <person name="Smith C."/>
        </authorList>
    </citation>
    <scope>NUCLEOTIDE SEQUENCE [LARGE SCALE GENOMIC DNA]</scope>
    <source>
        <strain evidence="4">EP-1</strain>
        <tissue evidence="4">Whole</tissue>
    </source>
</reference>
<dbReference type="PANTHER" id="PTHR24359:SF1">
    <property type="entry name" value="INHIBITOR OF NUCLEAR FACTOR KAPPA-B KINASE EPSILON SUBUNIT HOMOLOG 1-RELATED"/>
    <property type="match status" value="1"/>
</dbReference>
<dbReference type="GO" id="GO:0005524">
    <property type="term" value="F:ATP binding"/>
    <property type="evidence" value="ECO:0007669"/>
    <property type="project" value="InterPro"/>
</dbReference>
<comment type="caution">
    <text evidence="4">The sequence shown here is derived from an EMBL/GenBank/DDBJ whole genome shotgun (WGS) entry which is preliminary data.</text>
</comment>
<dbReference type="PROSITE" id="PS50011">
    <property type="entry name" value="PROTEIN_KINASE_DOM"/>
    <property type="match status" value="1"/>
</dbReference>
<proteinExistence type="predicted"/>
<dbReference type="InterPro" id="IPR011009">
    <property type="entry name" value="Kinase-like_dom_sf"/>
</dbReference>
<name>A0AAN8XFW0_HALRR</name>
<feature type="domain" description="Protein kinase" evidence="3">
    <location>
        <begin position="1"/>
        <end position="84"/>
    </location>
</feature>
<dbReference type="PANTHER" id="PTHR24359">
    <property type="entry name" value="SERINE/THREONINE-PROTEIN KINASE SBK1"/>
    <property type="match status" value="1"/>
</dbReference>
<sequence length="386" mass="44204">DVWQLGILIYVLLTGQLPWQKADLTDPNYSEYVNWRKRRTLRTPKKFSNFTSRLLRMFKRLLEPKPDKRSSVREVYKYPADKWLIKLPRRDASDQDNQSICYSTFSAHSCPKEKDRVLRTLKAAGIETTVDRIAKRQRIHDWLEHSLSTKMPEEEDQKTREGPRALRVELVERRQEPSQSSQTDKRLHESLRKQYEDLAALTIETAHSKTAAVASHATVTAQENASFIAQERKSRINDSVPQANHKPIDPRKGEIINSGVIVVSGNIITPVRRLSRPRAHSNSPHLRRRASANDQKRENILTNNSTAGRTPLEPAENNVIGSPVATRRHYGRSDRTECGYELKHSKTYGYFPSDQSDEVDSLRLSHESSSSDTSLASVLVKPDDYN</sequence>
<gene>
    <name evidence="4" type="ORF">SK128_018932</name>
</gene>
<dbReference type="Proteomes" id="UP001381693">
    <property type="component" value="Unassembled WGS sequence"/>
</dbReference>
<feature type="region of interest" description="Disordered" evidence="1">
    <location>
        <begin position="273"/>
        <end position="334"/>
    </location>
</feature>
<protein>
    <recommendedName>
        <fullName evidence="3">Protein kinase domain-containing protein</fullName>
    </recommendedName>
</protein>
<dbReference type="EMBL" id="JAXCGZ010003193">
    <property type="protein sequence ID" value="KAK7083386.1"/>
    <property type="molecule type" value="Genomic_DNA"/>
</dbReference>
<dbReference type="Gene3D" id="1.10.510.10">
    <property type="entry name" value="Transferase(Phosphotransferase) domain 1"/>
    <property type="match status" value="1"/>
</dbReference>